<dbReference type="GO" id="GO:0006281">
    <property type="term" value="P:DNA repair"/>
    <property type="evidence" value="ECO:0007669"/>
    <property type="project" value="UniProtKB-KW"/>
</dbReference>
<dbReference type="PROSITE" id="PS51194">
    <property type="entry name" value="HELICASE_CTER"/>
    <property type="match status" value="1"/>
</dbReference>
<dbReference type="InterPro" id="IPR011545">
    <property type="entry name" value="DEAD/DEAH_box_helicase_dom"/>
</dbReference>
<evidence type="ECO:0000313" key="11">
    <source>
        <dbReference type="EMBL" id="NLD25088.1"/>
    </source>
</evidence>
<dbReference type="GO" id="GO:0003678">
    <property type="term" value="F:DNA helicase activity"/>
    <property type="evidence" value="ECO:0007669"/>
    <property type="project" value="TreeGrafter"/>
</dbReference>
<dbReference type="AlphaFoldDB" id="A0A847CYP0"/>
<dbReference type="Gene3D" id="2.40.10.170">
    <property type="match status" value="1"/>
</dbReference>
<keyword evidence="1" id="KW-0963">Cytoplasm</keyword>
<feature type="domain" description="Helicase C-terminal" evidence="10">
    <location>
        <begin position="607"/>
        <end position="761"/>
    </location>
</feature>
<keyword evidence="8" id="KW-0234">DNA repair</keyword>
<evidence type="ECO:0000256" key="1">
    <source>
        <dbReference type="ARBA" id="ARBA00022490"/>
    </source>
</evidence>
<dbReference type="PANTHER" id="PTHR47964">
    <property type="entry name" value="ATP-DEPENDENT DNA HELICASE HOMOLOG RECG, CHLOROPLASTIC"/>
    <property type="match status" value="1"/>
</dbReference>
<dbReference type="SUPFAM" id="SSF141259">
    <property type="entry name" value="CarD-like"/>
    <property type="match status" value="1"/>
</dbReference>
<evidence type="ECO:0000256" key="4">
    <source>
        <dbReference type="ARBA" id="ARBA00022801"/>
    </source>
</evidence>
<dbReference type="InterPro" id="IPR047112">
    <property type="entry name" value="RecG/Mfd"/>
</dbReference>
<dbReference type="SMART" id="SM00490">
    <property type="entry name" value="HELICc"/>
    <property type="match status" value="1"/>
</dbReference>
<proteinExistence type="predicted"/>
<keyword evidence="4" id="KW-0378">Hydrolase</keyword>
<keyword evidence="2" id="KW-0547">Nucleotide-binding</keyword>
<dbReference type="PANTHER" id="PTHR47964:SF1">
    <property type="entry name" value="ATP-DEPENDENT DNA HELICASE HOMOLOG RECG, CHLOROPLASTIC"/>
    <property type="match status" value="1"/>
</dbReference>
<evidence type="ECO:0000256" key="7">
    <source>
        <dbReference type="ARBA" id="ARBA00023125"/>
    </source>
</evidence>
<evidence type="ECO:0000256" key="5">
    <source>
        <dbReference type="ARBA" id="ARBA00022806"/>
    </source>
</evidence>
<keyword evidence="3" id="KW-0227">DNA damage</keyword>
<organism evidence="11 12">
    <name type="scientific">Candidatus Dojkabacteria bacterium</name>
    <dbReference type="NCBI Taxonomy" id="2099670"/>
    <lineage>
        <taxon>Bacteria</taxon>
        <taxon>Candidatus Dojkabacteria</taxon>
    </lineage>
</organism>
<dbReference type="Gene3D" id="3.40.50.300">
    <property type="entry name" value="P-loop containing nucleotide triphosphate hydrolases"/>
    <property type="match status" value="2"/>
</dbReference>
<dbReference type="InterPro" id="IPR027417">
    <property type="entry name" value="P-loop_NTPase"/>
</dbReference>
<dbReference type="PROSITE" id="PS51192">
    <property type="entry name" value="HELICASE_ATP_BIND_1"/>
    <property type="match status" value="1"/>
</dbReference>
<gene>
    <name evidence="11" type="ORF">GX656_00395</name>
</gene>
<dbReference type="SMART" id="SM00487">
    <property type="entry name" value="DEXDc"/>
    <property type="match status" value="1"/>
</dbReference>
<evidence type="ECO:0000256" key="8">
    <source>
        <dbReference type="ARBA" id="ARBA00023204"/>
    </source>
</evidence>
<dbReference type="GO" id="GO:0003677">
    <property type="term" value="F:DNA binding"/>
    <property type="evidence" value="ECO:0007669"/>
    <property type="project" value="UniProtKB-KW"/>
</dbReference>
<comment type="caution">
    <text evidence="11">The sequence shown here is derived from an EMBL/GenBank/DDBJ whole genome shotgun (WGS) entry which is preliminary data.</text>
</comment>
<dbReference type="Gene3D" id="3.30.2060.10">
    <property type="entry name" value="Penicillin-binding protein 1b domain"/>
    <property type="match status" value="1"/>
</dbReference>
<feature type="domain" description="Helicase ATP-binding" evidence="9">
    <location>
        <begin position="428"/>
        <end position="589"/>
    </location>
</feature>
<protein>
    <submittedName>
        <fullName evidence="11">DEAD/DEAH box helicase</fullName>
    </submittedName>
</protein>
<sequence>MDSISEKFVSKCKGLRSLILDKKSVTGIDKEYLEFSAELLGLILNDVVWLSTTPEKDSEENIKEIGVGEKFDIKILEDLGYCRVERVWEVGEYSVLGDVIVVWPFSMKNILRISLFGNNIESIDIVESSTRKKIESVKRRILVDSSTTLLIGNEEAEHRTKISFKEGLGLGEEEAVNLGIRTIPGMEVYSSVHATKEIVNNFKNRGYEIIYISSNLDRYELEVEKSLKNSFDMIFLANGRYKDIIKRGFLFNSVKLLVLTDMEVLGELDLSDFWEKNRNIDPGSIEILKKIIPGDYVVHEDHGIGKFVDLQLKEGGYYIQIAYAGSDKLFVPLSASQKITKYIGAGRAKPILTGLNSGSWRRISQKARERAEDIAKELIQLYALRETVEVNAVLSNEEDLADFNTFVERFEYKDTDDQYIATSHLVKDLQKGKPLDRLLVGDVGYGKTEIAMRAMYAVVNAGFQAALLAPTTILVQQHYAVLKKRFEGTAITIKALSRLISSKQREDIWEGLKRGSVDIIVGTQALLNEEIQFKDLGLLVVDEEQKFGVKQKEKIKRKKLNANVLSLTATPIPRTLNMALMGIRDISVLSTPPSGRREIQNHFGKFDWDKVHEIITKELNRGGQVYFLHNRVETIQNIYDKLDKLFPQAKVKVIHGQMGVQTLSENMQSFVEGDAKILLCTTIIENGLDIPNVNTLIVDDATMLGLAQMYQIRGRIGRSEKQAYAYFLYNSLKGNSALRLEALKNSQELGSGFLLSNRDLEIRGAGDILGKNQSGAINSVGYGLYTQMLSDAVEKIKRLGK</sequence>
<dbReference type="SUPFAM" id="SSF52540">
    <property type="entry name" value="P-loop containing nucleoside triphosphate hydrolases"/>
    <property type="match status" value="2"/>
</dbReference>
<dbReference type="InterPro" id="IPR003711">
    <property type="entry name" value="CarD-like/TRCF_RID"/>
</dbReference>
<dbReference type="GO" id="GO:0005524">
    <property type="term" value="F:ATP binding"/>
    <property type="evidence" value="ECO:0007669"/>
    <property type="project" value="UniProtKB-KW"/>
</dbReference>
<evidence type="ECO:0000256" key="6">
    <source>
        <dbReference type="ARBA" id="ARBA00022840"/>
    </source>
</evidence>
<dbReference type="Pfam" id="PF00270">
    <property type="entry name" value="DEAD"/>
    <property type="match status" value="1"/>
</dbReference>
<evidence type="ECO:0000256" key="2">
    <source>
        <dbReference type="ARBA" id="ARBA00022741"/>
    </source>
</evidence>
<dbReference type="Pfam" id="PF17757">
    <property type="entry name" value="UvrB_inter"/>
    <property type="match status" value="1"/>
</dbReference>
<evidence type="ECO:0000259" key="9">
    <source>
        <dbReference type="PROSITE" id="PS51192"/>
    </source>
</evidence>
<keyword evidence="6" id="KW-0067">ATP-binding</keyword>
<dbReference type="InterPro" id="IPR001650">
    <property type="entry name" value="Helicase_C-like"/>
</dbReference>
<keyword evidence="5 11" id="KW-0347">Helicase</keyword>
<dbReference type="EMBL" id="JAAZBX010000001">
    <property type="protein sequence ID" value="NLD25088.1"/>
    <property type="molecule type" value="Genomic_DNA"/>
</dbReference>
<dbReference type="GO" id="GO:0016787">
    <property type="term" value="F:hydrolase activity"/>
    <property type="evidence" value="ECO:0007669"/>
    <property type="project" value="UniProtKB-KW"/>
</dbReference>
<dbReference type="Pfam" id="PF00271">
    <property type="entry name" value="Helicase_C"/>
    <property type="match status" value="1"/>
</dbReference>
<dbReference type="InterPro" id="IPR014001">
    <property type="entry name" value="Helicase_ATP-bd"/>
</dbReference>
<name>A0A847CYP0_9BACT</name>
<reference evidence="11 12" key="1">
    <citation type="journal article" date="2020" name="Biotechnol. Biofuels">
        <title>New insights from the biogas microbiome by comprehensive genome-resolved metagenomics of nearly 1600 species originating from multiple anaerobic digesters.</title>
        <authorList>
            <person name="Campanaro S."/>
            <person name="Treu L."/>
            <person name="Rodriguez-R L.M."/>
            <person name="Kovalovszki A."/>
            <person name="Ziels R.M."/>
            <person name="Maus I."/>
            <person name="Zhu X."/>
            <person name="Kougias P.G."/>
            <person name="Basile A."/>
            <person name="Luo G."/>
            <person name="Schluter A."/>
            <person name="Konstantinidis K.T."/>
            <person name="Angelidaki I."/>
        </authorList>
    </citation>
    <scope>NUCLEOTIDE SEQUENCE [LARGE SCALE GENOMIC DNA]</scope>
    <source>
        <strain evidence="11">AS06rmzACSIP_65</strain>
    </source>
</reference>
<dbReference type="SMART" id="SM01058">
    <property type="entry name" value="CarD_TRCF"/>
    <property type="match status" value="1"/>
</dbReference>
<evidence type="ECO:0000313" key="12">
    <source>
        <dbReference type="Proteomes" id="UP000545876"/>
    </source>
</evidence>
<dbReference type="InterPro" id="IPR041471">
    <property type="entry name" value="UvrB_inter"/>
</dbReference>
<evidence type="ECO:0000256" key="3">
    <source>
        <dbReference type="ARBA" id="ARBA00022763"/>
    </source>
</evidence>
<dbReference type="Proteomes" id="UP000545876">
    <property type="component" value="Unassembled WGS sequence"/>
</dbReference>
<accession>A0A847CYP0</accession>
<dbReference type="Pfam" id="PF02559">
    <property type="entry name" value="CarD_TRCF_RID"/>
    <property type="match status" value="1"/>
</dbReference>
<keyword evidence="7" id="KW-0238">DNA-binding</keyword>
<dbReference type="InterPro" id="IPR036101">
    <property type="entry name" value="CarD-like/TRCF_RID_sf"/>
</dbReference>
<evidence type="ECO:0000259" key="10">
    <source>
        <dbReference type="PROSITE" id="PS51194"/>
    </source>
</evidence>